<evidence type="ECO:0000313" key="2">
    <source>
        <dbReference type="Proteomes" id="UP000177885"/>
    </source>
</evidence>
<dbReference type="STRING" id="1802385.A2856_02705"/>
<sequence length="231" mass="26315">MFPVAPWLTRRDELNVMEEEFDELCRRHEKGAGDDAWEAEETVIREQAEAEDAMEAELTGRVGPEWLEPAEGCGHDHSHEGHDHGHFPETPLIEALRRDLDRDPAYQQALTWAAAAYRWSRSQYARERHPHLFRASVNACLVPMKVSYALNELMFDDPYSADVADKEFELATTYLSRARVSLAALAAEGMLEGDQVALLERAEDVARDIREARERIARERKFRKNGGAPTV</sequence>
<name>A0A1F7TKR7_9BACT</name>
<gene>
    <name evidence="1" type="ORF">A2856_02705</name>
</gene>
<protein>
    <submittedName>
        <fullName evidence="1">Uncharacterized protein</fullName>
    </submittedName>
</protein>
<dbReference type="EMBL" id="MGDT01000007">
    <property type="protein sequence ID" value="OGL66571.1"/>
    <property type="molecule type" value="Genomic_DNA"/>
</dbReference>
<reference evidence="1 2" key="1">
    <citation type="journal article" date="2016" name="Nat. Commun.">
        <title>Thousands of microbial genomes shed light on interconnected biogeochemical processes in an aquifer system.</title>
        <authorList>
            <person name="Anantharaman K."/>
            <person name="Brown C.T."/>
            <person name="Hug L.A."/>
            <person name="Sharon I."/>
            <person name="Castelle C.J."/>
            <person name="Probst A.J."/>
            <person name="Thomas B.C."/>
            <person name="Singh A."/>
            <person name="Wilkins M.J."/>
            <person name="Karaoz U."/>
            <person name="Brodie E.L."/>
            <person name="Williams K.H."/>
            <person name="Hubbard S.S."/>
            <person name="Banfield J.F."/>
        </authorList>
    </citation>
    <scope>NUCLEOTIDE SEQUENCE [LARGE SCALE GENOMIC DNA]</scope>
</reference>
<dbReference type="AlphaFoldDB" id="A0A1F7TKR7"/>
<proteinExistence type="predicted"/>
<evidence type="ECO:0000313" key="1">
    <source>
        <dbReference type="EMBL" id="OGL66571.1"/>
    </source>
</evidence>
<comment type="caution">
    <text evidence="1">The sequence shown here is derived from an EMBL/GenBank/DDBJ whole genome shotgun (WGS) entry which is preliminary data.</text>
</comment>
<organism evidence="1 2">
    <name type="scientific">Candidatus Uhrbacteria bacterium RIFCSPHIGHO2_01_FULL_63_20</name>
    <dbReference type="NCBI Taxonomy" id="1802385"/>
    <lineage>
        <taxon>Bacteria</taxon>
        <taxon>Candidatus Uhriibacteriota</taxon>
    </lineage>
</organism>
<dbReference type="Proteomes" id="UP000177885">
    <property type="component" value="Unassembled WGS sequence"/>
</dbReference>
<accession>A0A1F7TKR7</accession>